<dbReference type="SUPFAM" id="SSF46689">
    <property type="entry name" value="Homeodomain-like"/>
    <property type="match status" value="1"/>
</dbReference>
<dbReference type="Gene3D" id="3.40.50.2300">
    <property type="match status" value="1"/>
</dbReference>
<dbReference type="PROSITE" id="PS00041">
    <property type="entry name" value="HTH_ARAC_FAMILY_1"/>
    <property type="match status" value="1"/>
</dbReference>
<dbReference type="InterPro" id="IPR018060">
    <property type="entry name" value="HTH_AraC"/>
</dbReference>
<evidence type="ECO:0000256" key="1">
    <source>
        <dbReference type="ARBA" id="ARBA00023015"/>
    </source>
</evidence>
<dbReference type="OrthoDB" id="1699at2"/>
<dbReference type="Pfam" id="PF12833">
    <property type="entry name" value="HTH_18"/>
    <property type="match status" value="1"/>
</dbReference>
<keyword evidence="4" id="KW-0597">Phosphoprotein</keyword>
<evidence type="ECO:0000259" key="6">
    <source>
        <dbReference type="PROSITE" id="PS50110"/>
    </source>
</evidence>
<dbReference type="PANTHER" id="PTHR43280:SF2">
    <property type="entry name" value="HTH-TYPE TRANSCRIPTIONAL REGULATOR EXSA"/>
    <property type="match status" value="1"/>
</dbReference>
<dbReference type="SMART" id="SM00448">
    <property type="entry name" value="REC"/>
    <property type="match status" value="1"/>
</dbReference>
<dbReference type="EMBL" id="FRCZ01000001">
    <property type="protein sequence ID" value="SHM43158.1"/>
    <property type="molecule type" value="Genomic_DNA"/>
</dbReference>
<evidence type="ECO:0000256" key="4">
    <source>
        <dbReference type="PROSITE-ProRule" id="PRU00169"/>
    </source>
</evidence>
<evidence type="ECO:0000256" key="3">
    <source>
        <dbReference type="ARBA" id="ARBA00023163"/>
    </source>
</evidence>
<evidence type="ECO:0000259" key="5">
    <source>
        <dbReference type="PROSITE" id="PS01124"/>
    </source>
</evidence>
<keyword evidence="3" id="KW-0804">Transcription</keyword>
<dbReference type="PANTHER" id="PTHR43280">
    <property type="entry name" value="ARAC-FAMILY TRANSCRIPTIONAL REGULATOR"/>
    <property type="match status" value="1"/>
</dbReference>
<dbReference type="Pfam" id="PF00072">
    <property type="entry name" value="Response_reg"/>
    <property type="match status" value="1"/>
</dbReference>
<dbReference type="SUPFAM" id="SSF52172">
    <property type="entry name" value="CheY-like"/>
    <property type="match status" value="1"/>
</dbReference>
<proteinExistence type="predicted"/>
<dbReference type="GO" id="GO:0043565">
    <property type="term" value="F:sequence-specific DNA binding"/>
    <property type="evidence" value="ECO:0007669"/>
    <property type="project" value="InterPro"/>
</dbReference>
<dbReference type="InterPro" id="IPR020449">
    <property type="entry name" value="Tscrpt_reg_AraC-type_HTH"/>
</dbReference>
<protein>
    <submittedName>
        <fullName evidence="7">Two-component system, response regulator YesN</fullName>
    </submittedName>
</protein>
<dbReference type="InterPro" id="IPR009057">
    <property type="entry name" value="Homeodomain-like_sf"/>
</dbReference>
<reference evidence="7 8" key="1">
    <citation type="submission" date="2016-11" db="EMBL/GenBank/DDBJ databases">
        <authorList>
            <person name="Jaros S."/>
            <person name="Januszkiewicz K."/>
            <person name="Wedrychowicz H."/>
        </authorList>
    </citation>
    <scope>NUCLEOTIDE SEQUENCE [LARGE SCALE GENOMIC DNA]</scope>
    <source>
        <strain evidence="7 8">CGMCC 1.10681</strain>
    </source>
</reference>
<keyword evidence="2" id="KW-0238">DNA-binding</keyword>
<dbReference type="InterPro" id="IPR011006">
    <property type="entry name" value="CheY-like_superfamily"/>
</dbReference>
<feature type="modified residue" description="4-aspartylphosphate" evidence="4">
    <location>
        <position position="55"/>
    </location>
</feature>
<dbReference type="PROSITE" id="PS01124">
    <property type="entry name" value="HTH_ARAC_FAMILY_2"/>
    <property type="match status" value="1"/>
</dbReference>
<evidence type="ECO:0000313" key="8">
    <source>
        <dbReference type="Proteomes" id="UP000184184"/>
    </source>
</evidence>
<gene>
    <name evidence="7" type="ORF">SAMN05216179_0127</name>
</gene>
<sequence>MITLLVCDDEEIERIGLTKILQDNLENIDIIGHAENGKQAIQLAIKKKPDIILMDIKMPVVDGLKASEHILQHYQPKIVIVSSYDTFSYAQRAVSLGVRNYILKPSKEQDIVHAIEKVIVEVEKDKEEKQRIEQAQNHVQAILPIVEADIVSQLLFDYLHEVHIQESMRLFEMETTIPCFAVSVHFVEENWDREKRENMYSQLKNTFHQVAKGWFGAFAGKQIPLIIFLDNQEAHFKTIAMKVIRQLLLVTRKEETRVFFGVGQLSSNIFHIKESYYQSLRASINVKKQTNYCFFDDTTEVNLTGAYEIEQEILDHLHDNKWEEVKSTFISLIRLYQQTNRDIEETKFHIEEILMLIYRYFVELGIHLPKLRLSRTISSYDQLFVETEGLLTTIQSQYAEMNQEIDFSIAKKVKQLIDQHYMEDITLDWLADKVDVTSHYVSKLYKDHFDISYIDYLTKCRIRKAKECIQQNQMSLKEISLTVGYKDPNYFSRVFKKNCGISPSQYKEQLFSTIEGS</sequence>
<dbReference type="PROSITE" id="PS50110">
    <property type="entry name" value="RESPONSE_REGULATORY"/>
    <property type="match status" value="1"/>
</dbReference>
<evidence type="ECO:0000256" key="2">
    <source>
        <dbReference type="ARBA" id="ARBA00023125"/>
    </source>
</evidence>
<organism evidence="7 8">
    <name type="scientific">Gracilibacillus kekensis</name>
    <dbReference type="NCBI Taxonomy" id="1027249"/>
    <lineage>
        <taxon>Bacteria</taxon>
        <taxon>Bacillati</taxon>
        <taxon>Bacillota</taxon>
        <taxon>Bacilli</taxon>
        <taxon>Bacillales</taxon>
        <taxon>Bacillaceae</taxon>
        <taxon>Gracilibacillus</taxon>
    </lineage>
</organism>
<keyword evidence="1" id="KW-0805">Transcription regulation</keyword>
<name>A0A1M7IRC5_9BACI</name>
<keyword evidence="8" id="KW-1185">Reference proteome</keyword>
<evidence type="ECO:0000313" key="7">
    <source>
        <dbReference type="EMBL" id="SHM43158.1"/>
    </source>
</evidence>
<dbReference type="GO" id="GO:0003700">
    <property type="term" value="F:DNA-binding transcription factor activity"/>
    <property type="evidence" value="ECO:0007669"/>
    <property type="project" value="InterPro"/>
</dbReference>
<dbReference type="STRING" id="1027249.SAMN05216179_0127"/>
<dbReference type="CDD" id="cd17536">
    <property type="entry name" value="REC_YesN-like"/>
    <property type="match status" value="1"/>
</dbReference>
<dbReference type="PRINTS" id="PR00032">
    <property type="entry name" value="HTHARAC"/>
</dbReference>
<dbReference type="SMART" id="SM00342">
    <property type="entry name" value="HTH_ARAC"/>
    <property type="match status" value="1"/>
</dbReference>
<dbReference type="Proteomes" id="UP000184184">
    <property type="component" value="Unassembled WGS sequence"/>
</dbReference>
<dbReference type="InterPro" id="IPR018062">
    <property type="entry name" value="HTH_AraC-typ_CS"/>
</dbReference>
<dbReference type="Gene3D" id="1.10.10.60">
    <property type="entry name" value="Homeodomain-like"/>
    <property type="match status" value="2"/>
</dbReference>
<dbReference type="AlphaFoldDB" id="A0A1M7IRC5"/>
<dbReference type="InterPro" id="IPR001789">
    <property type="entry name" value="Sig_transdc_resp-reg_receiver"/>
</dbReference>
<dbReference type="RefSeq" id="WP_073198692.1">
    <property type="nucleotide sequence ID" value="NZ_FRCZ01000001.1"/>
</dbReference>
<feature type="domain" description="Response regulatory" evidence="6">
    <location>
        <begin position="3"/>
        <end position="119"/>
    </location>
</feature>
<feature type="domain" description="HTH araC/xylS-type" evidence="5">
    <location>
        <begin position="411"/>
        <end position="509"/>
    </location>
</feature>
<dbReference type="GO" id="GO:0000160">
    <property type="term" value="P:phosphorelay signal transduction system"/>
    <property type="evidence" value="ECO:0007669"/>
    <property type="project" value="InterPro"/>
</dbReference>
<accession>A0A1M7IRC5</accession>